<dbReference type="InterPro" id="IPR013477">
    <property type="entry name" value="NifV/FrbC"/>
</dbReference>
<comment type="catalytic activity">
    <reaction evidence="6 8">
        <text>acetyl-CoA + 2-oxoglutarate + H2O = (2R)-homocitrate + CoA + H(+)</text>
        <dbReference type="Rhea" id="RHEA:12929"/>
        <dbReference type="ChEBI" id="CHEBI:15377"/>
        <dbReference type="ChEBI" id="CHEBI:15378"/>
        <dbReference type="ChEBI" id="CHEBI:16810"/>
        <dbReference type="ChEBI" id="CHEBI:57287"/>
        <dbReference type="ChEBI" id="CHEBI:57288"/>
        <dbReference type="ChEBI" id="CHEBI:58884"/>
        <dbReference type="EC" id="2.3.3.14"/>
    </reaction>
</comment>
<dbReference type="OrthoDB" id="9803573at2"/>
<evidence type="ECO:0000256" key="4">
    <source>
        <dbReference type="ARBA" id="ARBA00020735"/>
    </source>
</evidence>
<evidence type="ECO:0000256" key="1">
    <source>
        <dbReference type="ARBA" id="ARBA00003050"/>
    </source>
</evidence>
<evidence type="ECO:0000256" key="7">
    <source>
        <dbReference type="RuleBase" id="RU003523"/>
    </source>
</evidence>
<evidence type="ECO:0000256" key="3">
    <source>
        <dbReference type="ARBA" id="ARBA00012974"/>
    </source>
</evidence>
<dbReference type="InterPro" id="IPR002034">
    <property type="entry name" value="AIPM/Hcit_synth_CS"/>
</dbReference>
<dbReference type="EC" id="2.3.3.14" evidence="3 8"/>
<evidence type="ECO:0000256" key="8">
    <source>
        <dbReference type="RuleBase" id="RU367143"/>
    </source>
</evidence>
<keyword evidence="5 7" id="KW-0808">Transferase</keyword>
<dbReference type="PANTHER" id="PTHR42880:SF1">
    <property type="entry name" value="ISOPROPYLMALATE_HOMOCITRATE_CITRAMALATE SYNTHASE FAMILY PROTEIN"/>
    <property type="match status" value="1"/>
</dbReference>
<evidence type="ECO:0000256" key="5">
    <source>
        <dbReference type="ARBA" id="ARBA00022679"/>
    </source>
</evidence>
<dbReference type="InterPro" id="IPR054691">
    <property type="entry name" value="LeuA/HCS_post-cat"/>
</dbReference>
<gene>
    <name evidence="10" type="ORF">SAMN05421779_101416</name>
</gene>
<dbReference type="PROSITE" id="PS00816">
    <property type="entry name" value="AIPM_HOMOCIT_SYNTH_2"/>
    <property type="match status" value="1"/>
</dbReference>
<comment type="function">
    <text evidence="1 8">This protein is a Fe-Mo-cofactor biosynthetic component.</text>
</comment>
<dbReference type="InterPro" id="IPR013785">
    <property type="entry name" value="Aldolase_TIM"/>
</dbReference>
<dbReference type="PROSITE" id="PS00815">
    <property type="entry name" value="AIPM_HOMOCIT_SYNTH_1"/>
    <property type="match status" value="1"/>
</dbReference>
<evidence type="ECO:0000313" key="11">
    <source>
        <dbReference type="Proteomes" id="UP000185678"/>
    </source>
</evidence>
<dbReference type="GO" id="GO:0019752">
    <property type="term" value="P:carboxylic acid metabolic process"/>
    <property type="evidence" value="ECO:0007669"/>
    <property type="project" value="UniProtKB-UniRule"/>
</dbReference>
<sequence length="404" mass="42623">MPRKKSQPHSLVMINDTTLRDGEQTAGVAFTRQEKLAIAKALDDAGVPELEVGIPAMGDEERDGIRAVVDLGLRATPIAWCRLRRDDIDLAAACGVPAVNVSVPVSDQQISGKLKQTRPWVLEQVDRMVRHAAGLGLAVALGGEDSSRADLDFLKQVIAVAEQAGARRFRFADTLGILDPFQTHAAFTALRAGSSLELEIHSHDDLGLATANSLAAVLGGATHVSTTVNGLGERAGNAPLEEVVVALQQVYGRSTGIAPKALPMVSELVAQASGRPIPVNKSIVGAGVFTHESGIHVHGLLADPANYQALDPHVLGREHQLVLGKHSGLAAIDHALEGLGLVVGKPQARAILARVRAHAEATKQAPTPADLCRFFEETRLIRDAALGMMDSSLPPSGGPLVWHS</sequence>
<dbReference type="Pfam" id="PF22617">
    <property type="entry name" value="HCS_D2"/>
    <property type="match status" value="1"/>
</dbReference>
<evidence type="ECO:0000256" key="6">
    <source>
        <dbReference type="ARBA" id="ARBA00048019"/>
    </source>
</evidence>
<keyword evidence="11" id="KW-1185">Reference proteome</keyword>
<dbReference type="PROSITE" id="PS50991">
    <property type="entry name" value="PYR_CT"/>
    <property type="match status" value="1"/>
</dbReference>
<dbReference type="GO" id="GO:0009399">
    <property type="term" value="P:nitrogen fixation"/>
    <property type="evidence" value="ECO:0007669"/>
    <property type="project" value="UniProtKB-UniRule"/>
</dbReference>
<accession>A0A1N7INZ1</accession>
<dbReference type="InterPro" id="IPR000891">
    <property type="entry name" value="PYR_CT"/>
</dbReference>
<comment type="similarity">
    <text evidence="2 7">Belongs to the alpha-IPM synthase/homocitrate synthase family.</text>
</comment>
<dbReference type="GO" id="GO:0004410">
    <property type="term" value="F:homocitrate synthase activity"/>
    <property type="evidence" value="ECO:0007669"/>
    <property type="project" value="UniProtKB-UniRule"/>
</dbReference>
<dbReference type="Gene3D" id="1.10.238.260">
    <property type="match status" value="1"/>
</dbReference>
<dbReference type="PANTHER" id="PTHR42880">
    <property type="entry name" value="HOMOCITRATE SYNTHASE"/>
    <property type="match status" value="1"/>
</dbReference>
<dbReference type="STRING" id="80876.SAMN05421779_101416"/>
<dbReference type="CDD" id="cd07939">
    <property type="entry name" value="DRE_TIM_NifV"/>
    <property type="match status" value="1"/>
</dbReference>
<reference evidence="10 11" key="1">
    <citation type="submission" date="2017-01" db="EMBL/GenBank/DDBJ databases">
        <authorList>
            <person name="Mah S.A."/>
            <person name="Swanson W.J."/>
            <person name="Moy G.W."/>
            <person name="Vacquier V.D."/>
        </authorList>
    </citation>
    <scope>NUCLEOTIDE SEQUENCE [LARGE SCALE GENOMIC DNA]</scope>
    <source>
        <strain evidence="10 11">DSM 11589</strain>
    </source>
</reference>
<dbReference type="RefSeq" id="WP_076398437.1">
    <property type="nucleotide sequence ID" value="NZ_FTOA01000001.1"/>
</dbReference>
<proteinExistence type="inferred from homology"/>
<evidence type="ECO:0000259" key="9">
    <source>
        <dbReference type="PROSITE" id="PS50991"/>
    </source>
</evidence>
<evidence type="ECO:0000256" key="2">
    <source>
        <dbReference type="ARBA" id="ARBA00006154"/>
    </source>
</evidence>
<keyword evidence="8" id="KW-0535">Nitrogen fixation</keyword>
<protein>
    <recommendedName>
        <fullName evidence="4 8">Homocitrate synthase</fullName>
        <ecNumber evidence="3 8">2.3.3.14</ecNumber>
    </recommendedName>
</protein>
<dbReference type="SUPFAM" id="SSF51569">
    <property type="entry name" value="Aldolase"/>
    <property type="match status" value="1"/>
</dbReference>
<name>A0A1N7INZ1_9PROT</name>
<feature type="domain" description="Pyruvate carboxyltransferase" evidence="9">
    <location>
        <begin position="12"/>
        <end position="263"/>
    </location>
</feature>
<dbReference type="AlphaFoldDB" id="A0A1N7INZ1"/>
<dbReference type="Pfam" id="PF00682">
    <property type="entry name" value="HMGL-like"/>
    <property type="match status" value="1"/>
</dbReference>
<dbReference type="Proteomes" id="UP000185678">
    <property type="component" value="Unassembled WGS sequence"/>
</dbReference>
<dbReference type="NCBIfam" id="TIGR02660">
    <property type="entry name" value="nifV_homocitr"/>
    <property type="match status" value="1"/>
</dbReference>
<organism evidence="10 11">
    <name type="scientific">Insolitispirillum peregrinum</name>
    <dbReference type="NCBI Taxonomy" id="80876"/>
    <lineage>
        <taxon>Bacteria</taxon>
        <taxon>Pseudomonadati</taxon>
        <taxon>Pseudomonadota</taxon>
        <taxon>Alphaproteobacteria</taxon>
        <taxon>Rhodospirillales</taxon>
        <taxon>Novispirillaceae</taxon>
        <taxon>Insolitispirillum</taxon>
    </lineage>
</organism>
<dbReference type="Gene3D" id="3.20.20.70">
    <property type="entry name" value="Aldolase class I"/>
    <property type="match status" value="1"/>
</dbReference>
<evidence type="ECO:0000313" key="10">
    <source>
        <dbReference type="EMBL" id="SIS38807.1"/>
    </source>
</evidence>
<dbReference type="EMBL" id="FTOA01000001">
    <property type="protein sequence ID" value="SIS38807.1"/>
    <property type="molecule type" value="Genomic_DNA"/>
</dbReference>